<dbReference type="AlphaFoldDB" id="A0A4C1SAB5"/>
<accession>A0A4C1SAB5</accession>
<feature type="region of interest" description="Disordered" evidence="1">
    <location>
        <begin position="1"/>
        <end position="55"/>
    </location>
</feature>
<protein>
    <submittedName>
        <fullName evidence="2">Uncharacterized protein</fullName>
    </submittedName>
</protein>
<comment type="caution">
    <text evidence="2">The sequence shown here is derived from an EMBL/GenBank/DDBJ whole genome shotgun (WGS) entry which is preliminary data.</text>
</comment>
<dbReference type="Proteomes" id="UP000299102">
    <property type="component" value="Unassembled WGS sequence"/>
</dbReference>
<evidence type="ECO:0000313" key="2">
    <source>
        <dbReference type="EMBL" id="GBO99142.1"/>
    </source>
</evidence>
<dbReference type="EMBL" id="BGZK01003247">
    <property type="protein sequence ID" value="GBO99142.1"/>
    <property type="molecule type" value="Genomic_DNA"/>
</dbReference>
<feature type="compositionally biased region" description="Polar residues" evidence="1">
    <location>
        <begin position="242"/>
        <end position="255"/>
    </location>
</feature>
<evidence type="ECO:0000313" key="3">
    <source>
        <dbReference type="Proteomes" id="UP000299102"/>
    </source>
</evidence>
<feature type="region of interest" description="Disordered" evidence="1">
    <location>
        <begin position="242"/>
        <end position="282"/>
    </location>
</feature>
<evidence type="ECO:0000256" key="1">
    <source>
        <dbReference type="SAM" id="MobiDB-lite"/>
    </source>
</evidence>
<gene>
    <name evidence="2" type="ORF">EVAR_70648_1</name>
</gene>
<feature type="compositionally biased region" description="Basic and acidic residues" evidence="1">
    <location>
        <begin position="1"/>
        <end position="14"/>
    </location>
</feature>
<organism evidence="2 3">
    <name type="scientific">Eumeta variegata</name>
    <name type="common">Bagworm moth</name>
    <name type="synonym">Eumeta japonica</name>
    <dbReference type="NCBI Taxonomy" id="151549"/>
    <lineage>
        <taxon>Eukaryota</taxon>
        <taxon>Metazoa</taxon>
        <taxon>Ecdysozoa</taxon>
        <taxon>Arthropoda</taxon>
        <taxon>Hexapoda</taxon>
        <taxon>Insecta</taxon>
        <taxon>Pterygota</taxon>
        <taxon>Neoptera</taxon>
        <taxon>Endopterygota</taxon>
        <taxon>Lepidoptera</taxon>
        <taxon>Glossata</taxon>
        <taxon>Ditrysia</taxon>
        <taxon>Tineoidea</taxon>
        <taxon>Psychidae</taxon>
        <taxon>Oiketicinae</taxon>
        <taxon>Eumeta</taxon>
    </lineage>
</organism>
<feature type="compositionally biased region" description="Low complexity" evidence="1">
    <location>
        <begin position="264"/>
        <end position="280"/>
    </location>
</feature>
<proteinExistence type="predicted"/>
<sequence>MQTLKNDEGDKEADVSSISSTMSKMEETSCDNEIRQDKFQSPPCSSKTDASLSEEDISIDQINNIANETREACTKLSETLKCNKEMQTTFLHNTLSNNNDGDSNYINISNVKESKEDAHTFKLNGEHHSEKAESEETNDNVKTSEKTGAPFAGKPSAEHGFKSTHQQQSSGNIQQDENSQCSLHSELREENLDSQMVESEAKNDREPHIEIDEIDTDNCNNINSHEKIREYQNENSMENVYENKTSCSLSPPLKTTNDKDEASRSSFASSTSYSSDTSSSQHLVIDHPMDDIKEEKVKPLKISLKENYHIRLMMTNLRGHVQSISALTRESISRKLPPRSRCK</sequence>
<name>A0A4C1SAB5_EUMVA</name>
<feature type="compositionally biased region" description="Basic and acidic residues" evidence="1">
    <location>
        <begin position="24"/>
        <end position="38"/>
    </location>
</feature>
<feature type="region of interest" description="Disordered" evidence="1">
    <location>
        <begin position="125"/>
        <end position="221"/>
    </location>
</feature>
<keyword evidence="3" id="KW-1185">Reference proteome</keyword>
<reference evidence="2 3" key="1">
    <citation type="journal article" date="2019" name="Commun. Biol.">
        <title>The bagworm genome reveals a unique fibroin gene that provides high tensile strength.</title>
        <authorList>
            <person name="Kono N."/>
            <person name="Nakamura H."/>
            <person name="Ohtoshi R."/>
            <person name="Tomita M."/>
            <person name="Numata K."/>
            <person name="Arakawa K."/>
        </authorList>
    </citation>
    <scope>NUCLEOTIDE SEQUENCE [LARGE SCALE GENOMIC DNA]</scope>
</reference>
<feature type="compositionally biased region" description="Basic and acidic residues" evidence="1">
    <location>
        <begin position="125"/>
        <end position="134"/>
    </location>
</feature>
<feature type="compositionally biased region" description="Basic and acidic residues" evidence="1">
    <location>
        <begin position="199"/>
        <end position="211"/>
    </location>
</feature>
<feature type="compositionally biased region" description="Polar residues" evidence="1">
    <location>
        <begin position="42"/>
        <end position="51"/>
    </location>
</feature>
<feature type="compositionally biased region" description="Polar residues" evidence="1">
    <location>
        <begin position="163"/>
        <end position="183"/>
    </location>
</feature>